<dbReference type="InterPro" id="IPR018866">
    <property type="entry name" value="Znf-4CXXC_R1"/>
</dbReference>
<proteinExistence type="predicted"/>
<feature type="compositionally biased region" description="Polar residues" evidence="5">
    <location>
        <begin position="242"/>
        <end position="266"/>
    </location>
</feature>
<evidence type="ECO:0000256" key="5">
    <source>
        <dbReference type="SAM" id="MobiDB-lite"/>
    </source>
</evidence>
<keyword evidence="3" id="KW-0804">Transcription</keyword>
<dbReference type="EMBL" id="MU154547">
    <property type="protein sequence ID" value="KAF9496986.1"/>
    <property type="molecule type" value="Genomic_DNA"/>
</dbReference>
<feature type="compositionally biased region" description="Basic residues" evidence="5">
    <location>
        <begin position="411"/>
        <end position="424"/>
    </location>
</feature>
<evidence type="ECO:0000256" key="2">
    <source>
        <dbReference type="ARBA" id="ARBA00023015"/>
    </source>
</evidence>
<feature type="region of interest" description="Disordered" evidence="5">
    <location>
        <begin position="242"/>
        <end position="287"/>
    </location>
</feature>
<name>A0A9P6D8I1_PLEER</name>
<dbReference type="Proteomes" id="UP000807025">
    <property type="component" value="Unassembled WGS sequence"/>
</dbReference>
<feature type="region of interest" description="Disordered" evidence="5">
    <location>
        <begin position="1"/>
        <end position="24"/>
    </location>
</feature>
<feature type="region of interest" description="Disordered" evidence="5">
    <location>
        <begin position="535"/>
        <end position="562"/>
    </location>
</feature>
<evidence type="ECO:0000256" key="4">
    <source>
        <dbReference type="ARBA" id="ARBA00023242"/>
    </source>
</evidence>
<comment type="caution">
    <text evidence="7">The sequence shown here is derived from an EMBL/GenBank/DDBJ whole genome shotgun (WGS) entry which is preliminary data.</text>
</comment>
<reference evidence="7" key="1">
    <citation type="submission" date="2020-11" db="EMBL/GenBank/DDBJ databases">
        <authorList>
            <consortium name="DOE Joint Genome Institute"/>
            <person name="Ahrendt S."/>
            <person name="Riley R."/>
            <person name="Andreopoulos W."/>
            <person name="Labutti K."/>
            <person name="Pangilinan J."/>
            <person name="Ruiz-Duenas F.J."/>
            <person name="Barrasa J.M."/>
            <person name="Sanchez-Garcia M."/>
            <person name="Camarero S."/>
            <person name="Miyauchi S."/>
            <person name="Serrano A."/>
            <person name="Linde D."/>
            <person name="Babiker R."/>
            <person name="Drula E."/>
            <person name="Ayuso-Fernandez I."/>
            <person name="Pacheco R."/>
            <person name="Padilla G."/>
            <person name="Ferreira P."/>
            <person name="Barriuso J."/>
            <person name="Kellner H."/>
            <person name="Castanera R."/>
            <person name="Alfaro M."/>
            <person name="Ramirez L."/>
            <person name="Pisabarro A.G."/>
            <person name="Kuo A."/>
            <person name="Tritt A."/>
            <person name="Lipzen A."/>
            <person name="He G."/>
            <person name="Yan M."/>
            <person name="Ng V."/>
            <person name="Cullen D."/>
            <person name="Martin F."/>
            <person name="Rosso M.-N."/>
            <person name="Henrissat B."/>
            <person name="Hibbett D."/>
            <person name="Martinez A.T."/>
            <person name="Grigoriev I.V."/>
        </authorList>
    </citation>
    <scope>NUCLEOTIDE SEQUENCE</scope>
    <source>
        <strain evidence="7">ATCC 90797</strain>
    </source>
</reference>
<feature type="region of interest" description="Disordered" evidence="5">
    <location>
        <begin position="579"/>
        <end position="615"/>
    </location>
</feature>
<keyword evidence="2" id="KW-0805">Transcription regulation</keyword>
<feature type="region of interest" description="Disordered" evidence="5">
    <location>
        <begin position="164"/>
        <end position="230"/>
    </location>
</feature>
<evidence type="ECO:0000259" key="6">
    <source>
        <dbReference type="Pfam" id="PF10497"/>
    </source>
</evidence>
<dbReference type="GO" id="GO:0005634">
    <property type="term" value="C:nucleus"/>
    <property type="evidence" value="ECO:0007669"/>
    <property type="project" value="UniProtKB-SubCell"/>
</dbReference>
<feature type="compositionally biased region" description="Low complexity" evidence="5">
    <location>
        <begin position="195"/>
        <end position="206"/>
    </location>
</feature>
<feature type="region of interest" description="Disordered" evidence="5">
    <location>
        <begin position="43"/>
        <end position="91"/>
    </location>
</feature>
<organism evidence="7 8">
    <name type="scientific">Pleurotus eryngii</name>
    <name type="common">Boletus of the steppes</name>
    <dbReference type="NCBI Taxonomy" id="5323"/>
    <lineage>
        <taxon>Eukaryota</taxon>
        <taxon>Fungi</taxon>
        <taxon>Dikarya</taxon>
        <taxon>Basidiomycota</taxon>
        <taxon>Agaricomycotina</taxon>
        <taxon>Agaricomycetes</taxon>
        <taxon>Agaricomycetidae</taxon>
        <taxon>Agaricales</taxon>
        <taxon>Pleurotineae</taxon>
        <taxon>Pleurotaceae</taxon>
        <taxon>Pleurotus</taxon>
    </lineage>
</organism>
<comment type="subcellular location">
    <subcellularLocation>
        <location evidence="1">Nucleus</location>
    </subcellularLocation>
</comment>
<feature type="region of interest" description="Disordered" evidence="5">
    <location>
        <begin position="406"/>
        <end position="451"/>
    </location>
</feature>
<evidence type="ECO:0000313" key="8">
    <source>
        <dbReference type="Proteomes" id="UP000807025"/>
    </source>
</evidence>
<keyword evidence="4" id="KW-0539">Nucleus</keyword>
<evidence type="ECO:0000256" key="1">
    <source>
        <dbReference type="ARBA" id="ARBA00004123"/>
    </source>
</evidence>
<dbReference type="OrthoDB" id="298344at2759"/>
<sequence>MAVNDEQAERDALPSPTRNDYANCFHPVDLQSSQSDVDMSLTATAAATDEETVHKSPPSPYHNNYSDYLHSDALPPSHSRSNAMNAHTKDDDVPAVTLPSALTSPARNNYTEYLHPDDNLPHPSLGSPVTQDTSGQNGLELMNELFGGLSPLSEEEIHRFLVNTPPPTYHGTIDPVLLGGGQANDDAPTLDEIHSAPSQLSLSYSPPRSPTPPPRNSTSDPINTSQSQEADIEMENAASLGKGNSESHLLPNTESSILAKTPSSRTPDVPPSRRPAPRTSTAPPKVVVWSVRPKDAKGQELPFPQRVGRQFDFPTGPGQSFCHQCRNRPGRLMMNCACGKEFCMRCIMLRYDDRVFPFDASAKDRPCPMCMDICNCTQCCLRRKEVYVSSVGACVKIVGEPDNLVLPPPKLKSRHKPSLKRRASRSVSPPPDRPHRVHKRPTKYRSPSPVPDFPAPVYQPMPLPTGPLAYWATIYGMSGQKLATAFTGGDAAEVVIVKPIQPTIMAANQPAPRSTVPRRFVGKVQASWGYGPDPYVTDVESDSPQGTRVRKKGKERQGKTPYARRFIGDPSLLYAKFKQATSETPPLSKDSSDDVLGLRDSSPLTPVPSTPGSDVEWVSWEMPRLSPAAAATEATKRSVSLEDNDVARAIMLALSSTAPWPAPVAQS</sequence>
<protein>
    <recommendedName>
        <fullName evidence="6">Zinc-finger domain-containing protein</fullName>
    </recommendedName>
</protein>
<dbReference type="AlphaFoldDB" id="A0A9P6D8I1"/>
<evidence type="ECO:0000313" key="7">
    <source>
        <dbReference type="EMBL" id="KAF9496986.1"/>
    </source>
</evidence>
<accession>A0A9P6D8I1</accession>
<evidence type="ECO:0000256" key="3">
    <source>
        <dbReference type="ARBA" id="ARBA00023163"/>
    </source>
</evidence>
<feature type="domain" description="Zinc-finger" evidence="6">
    <location>
        <begin position="321"/>
        <end position="384"/>
    </location>
</feature>
<keyword evidence="8" id="KW-1185">Reference proteome</keyword>
<gene>
    <name evidence="7" type="ORF">BDN71DRAFT_654516</name>
</gene>
<dbReference type="Pfam" id="PF10497">
    <property type="entry name" value="zf-4CXXC_R1"/>
    <property type="match status" value="1"/>
</dbReference>